<reference evidence="2 3" key="1">
    <citation type="journal article" date="2019" name="Nat. Ecol. Evol.">
        <title>Megaphylogeny resolves global patterns of mushroom evolution.</title>
        <authorList>
            <person name="Varga T."/>
            <person name="Krizsan K."/>
            <person name="Foldi C."/>
            <person name="Dima B."/>
            <person name="Sanchez-Garcia M."/>
            <person name="Sanchez-Ramirez S."/>
            <person name="Szollosi G.J."/>
            <person name="Szarkandi J.G."/>
            <person name="Papp V."/>
            <person name="Albert L."/>
            <person name="Andreopoulos W."/>
            <person name="Angelini C."/>
            <person name="Antonin V."/>
            <person name="Barry K.W."/>
            <person name="Bougher N.L."/>
            <person name="Buchanan P."/>
            <person name="Buyck B."/>
            <person name="Bense V."/>
            <person name="Catcheside P."/>
            <person name="Chovatia M."/>
            <person name="Cooper J."/>
            <person name="Damon W."/>
            <person name="Desjardin D."/>
            <person name="Finy P."/>
            <person name="Geml J."/>
            <person name="Haridas S."/>
            <person name="Hughes K."/>
            <person name="Justo A."/>
            <person name="Karasinski D."/>
            <person name="Kautmanova I."/>
            <person name="Kiss B."/>
            <person name="Kocsube S."/>
            <person name="Kotiranta H."/>
            <person name="LaButti K.M."/>
            <person name="Lechner B.E."/>
            <person name="Liimatainen K."/>
            <person name="Lipzen A."/>
            <person name="Lukacs Z."/>
            <person name="Mihaltcheva S."/>
            <person name="Morgado L.N."/>
            <person name="Niskanen T."/>
            <person name="Noordeloos M.E."/>
            <person name="Ohm R.A."/>
            <person name="Ortiz-Santana B."/>
            <person name="Ovrebo C."/>
            <person name="Racz N."/>
            <person name="Riley R."/>
            <person name="Savchenko A."/>
            <person name="Shiryaev A."/>
            <person name="Soop K."/>
            <person name="Spirin V."/>
            <person name="Szebenyi C."/>
            <person name="Tomsovsky M."/>
            <person name="Tulloss R.E."/>
            <person name="Uehling J."/>
            <person name="Grigoriev I.V."/>
            <person name="Vagvolgyi C."/>
            <person name="Papp T."/>
            <person name="Martin F.M."/>
            <person name="Miettinen O."/>
            <person name="Hibbett D.S."/>
            <person name="Nagy L.G."/>
        </authorList>
    </citation>
    <scope>NUCLEOTIDE SEQUENCE [LARGE SCALE GENOMIC DNA]</scope>
    <source>
        <strain evidence="2 3">HHB13444</strain>
    </source>
</reference>
<name>A0A5C3P6Z3_9APHY</name>
<evidence type="ECO:0000313" key="3">
    <source>
        <dbReference type="Proteomes" id="UP000308197"/>
    </source>
</evidence>
<dbReference type="AlphaFoldDB" id="A0A5C3P6Z3"/>
<dbReference type="Gene3D" id="1.20.1280.50">
    <property type="match status" value="1"/>
</dbReference>
<gene>
    <name evidence="2" type="ORF">K466DRAFT_588433</name>
</gene>
<dbReference type="InterPro" id="IPR001810">
    <property type="entry name" value="F-box_dom"/>
</dbReference>
<evidence type="ECO:0000313" key="2">
    <source>
        <dbReference type="EMBL" id="TFK85032.1"/>
    </source>
</evidence>
<dbReference type="Proteomes" id="UP000308197">
    <property type="component" value="Unassembled WGS sequence"/>
</dbReference>
<organism evidence="2 3">
    <name type="scientific">Polyporus arcularius HHB13444</name>
    <dbReference type="NCBI Taxonomy" id="1314778"/>
    <lineage>
        <taxon>Eukaryota</taxon>
        <taxon>Fungi</taxon>
        <taxon>Dikarya</taxon>
        <taxon>Basidiomycota</taxon>
        <taxon>Agaricomycotina</taxon>
        <taxon>Agaricomycetes</taxon>
        <taxon>Polyporales</taxon>
        <taxon>Polyporaceae</taxon>
        <taxon>Polyporus</taxon>
    </lineage>
</organism>
<accession>A0A5C3P6Z3</accession>
<keyword evidence="3" id="KW-1185">Reference proteome</keyword>
<protein>
    <recommendedName>
        <fullName evidence="1">F-box domain-containing protein</fullName>
    </recommendedName>
</protein>
<dbReference type="Pfam" id="PF12937">
    <property type="entry name" value="F-box-like"/>
    <property type="match status" value="1"/>
</dbReference>
<proteinExistence type="predicted"/>
<sequence>MENESLTRRISFSNVRSTVYLLKGVFPIACRSTSVQELYTIAAAVHDFLIDVRSQINILAIVHTLPDELLYHIFKHLLLRREAYPGYELYEPQKQAETRVLVGLTHVCRTWRNLLLHAPQFWARIGYSAPEQFNTFLERSGSAPLSLLVEDGTPGLADVLSEHGRRLKRIDLIMTSDGSYFTPLLSLPLSKTSLECFTVSADVDCDATSVSVPSSLLFEQANLGLQALALCPVPGWLPTNHFPALTHLYLHEESDSLWKPNFHSFLTLLSNSPALQFVCISNAFLNTYDTIPLATPTVALTQLRSFVLLECETILVDLLNYLSFPADSFVRLSHIRNIEEPTKINLRHLALLEGIQRMDLAVEKAKVLLVADGPSGGFWLDNYHHDVCTVSWMSWISDVLPATIPLSHLTSLRIYLGDDIPILSSLLPHIPTLLELGIRFIYGHPSQTITEAARKPDENAAAVAGALHLSLAQQRACPSLHALHLEVVVRRRLGPGVMQNFTDMCPPALVEALALRARSEDPVRRLTIEPARQLGKSKKRNIATVIPESIRRAFSPVKPFIEEFTVHDMVPHETGTMFRMRDCWNVDGEEAYWNLHSDYDKARYDWYTEPKE</sequence>
<dbReference type="EMBL" id="ML211278">
    <property type="protein sequence ID" value="TFK85032.1"/>
    <property type="molecule type" value="Genomic_DNA"/>
</dbReference>
<dbReference type="InParanoid" id="A0A5C3P6Z3"/>
<evidence type="ECO:0000259" key="1">
    <source>
        <dbReference type="Pfam" id="PF12937"/>
    </source>
</evidence>
<feature type="domain" description="F-box" evidence="1">
    <location>
        <begin position="64"/>
        <end position="125"/>
    </location>
</feature>